<dbReference type="AlphaFoldDB" id="A0A8J3VWC0"/>
<name>A0A8J3VWC0_9ACTN</name>
<feature type="transmembrane region" description="Helical" evidence="1">
    <location>
        <begin position="105"/>
        <end position="126"/>
    </location>
</feature>
<gene>
    <name evidence="2" type="ORF">Raf01_87650</name>
</gene>
<evidence type="ECO:0000256" key="1">
    <source>
        <dbReference type="SAM" id="Phobius"/>
    </source>
</evidence>
<keyword evidence="1" id="KW-0812">Transmembrane</keyword>
<reference evidence="2" key="1">
    <citation type="submission" date="2021-01" db="EMBL/GenBank/DDBJ databases">
        <title>Whole genome shotgun sequence of Rugosimonospora africana NBRC 104875.</title>
        <authorList>
            <person name="Komaki H."/>
            <person name="Tamura T."/>
        </authorList>
    </citation>
    <scope>NUCLEOTIDE SEQUENCE</scope>
    <source>
        <strain evidence="2">NBRC 104875</strain>
    </source>
</reference>
<evidence type="ECO:0000313" key="2">
    <source>
        <dbReference type="EMBL" id="GIH20593.1"/>
    </source>
</evidence>
<organism evidence="2 3">
    <name type="scientific">Rugosimonospora africana</name>
    <dbReference type="NCBI Taxonomy" id="556532"/>
    <lineage>
        <taxon>Bacteria</taxon>
        <taxon>Bacillati</taxon>
        <taxon>Actinomycetota</taxon>
        <taxon>Actinomycetes</taxon>
        <taxon>Micromonosporales</taxon>
        <taxon>Micromonosporaceae</taxon>
        <taxon>Rugosimonospora</taxon>
    </lineage>
</organism>
<evidence type="ECO:0008006" key="4">
    <source>
        <dbReference type="Google" id="ProtNLM"/>
    </source>
</evidence>
<dbReference type="Proteomes" id="UP000642748">
    <property type="component" value="Unassembled WGS sequence"/>
</dbReference>
<evidence type="ECO:0000313" key="3">
    <source>
        <dbReference type="Proteomes" id="UP000642748"/>
    </source>
</evidence>
<proteinExistence type="predicted"/>
<accession>A0A8J3VWC0</accession>
<dbReference type="EMBL" id="BONZ01000101">
    <property type="protein sequence ID" value="GIH20593.1"/>
    <property type="molecule type" value="Genomic_DNA"/>
</dbReference>
<keyword evidence="3" id="KW-1185">Reference proteome</keyword>
<keyword evidence="1" id="KW-0472">Membrane</keyword>
<sequence>MKIYADVPATRIRQLFTDLFIVAWLWFWIWLAVKLYHLVLKLAVPGQKLSGAGDDMAGGLHDAGSTVDKVPGIGGHLSTPFDKAADAARSLADAGREQVALVHDLAWAMSLALLAGPVIVVLAIWLPLRLRWIRRASAAAGLRSDTAGRDLLALRALANQPLRRLTKVNTDPVAAWRSGDSETVDALAALELRRLGVRMRSENLAVTGR</sequence>
<comment type="caution">
    <text evidence="2">The sequence shown here is derived from an EMBL/GenBank/DDBJ whole genome shotgun (WGS) entry which is preliminary data.</text>
</comment>
<keyword evidence="1" id="KW-1133">Transmembrane helix</keyword>
<feature type="transmembrane region" description="Helical" evidence="1">
    <location>
        <begin position="12"/>
        <end position="33"/>
    </location>
</feature>
<protein>
    <recommendedName>
        <fullName evidence="4">Transmembrane protein</fullName>
    </recommendedName>
</protein>
<dbReference type="RefSeq" id="WP_203924016.1">
    <property type="nucleotide sequence ID" value="NZ_BONZ01000101.1"/>
</dbReference>